<evidence type="ECO:0000313" key="7">
    <source>
        <dbReference type="Proteomes" id="UP001486565"/>
    </source>
</evidence>
<protein>
    <recommendedName>
        <fullName evidence="4">Alanine racemase</fullName>
        <ecNumber evidence="4">5.1.1.1</ecNumber>
    </recommendedName>
</protein>
<dbReference type="Pfam" id="PF00842">
    <property type="entry name" value="Ala_racemase_C"/>
    <property type="match status" value="1"/>
</dbReference>
<organism evidence="6 7">
    <name type="scientific">Defluviitalea saccharophila</name>
    <dbReference type="NCBI Taxonomy" id="879970"/>
    <lineage>
        <taxon>Bacteria</taxon>
        <taxon>Bacillati</taxon>
        <taxon>Bacillota</taxon>
        <taxon>Clostridia</taxon>
        <taxon>Lachnospirales</taxon>
        <taxon>Defluviitaleaceae</taxon>
        <taxon>Defluviitalea</taxon>
    </lineage>
</organism>
<comment type="catalytic activity">
    <reaction evidence="4">
        <text>L-alanine = D-alanine</text>
        <dbReference type="Rhea" id="RHEA:20249"/>
        <dbReference type="ChEBI" id="CHEBI:57416"/>
        <dbReference type="ChEBI" id="CHEBI:57972"/>
        <dbReference type="EC" id="5.1.1.1"/>
    </reaction>
</comment>
<feature type="domain" description="Alanine racemase C-terminal" evidence="5">
    <location>
        <begin position="247"/>
        <end position="375"/>
    </location>
</feature>
<accession>A0ABZ2Y8H1</accession>
<dbReference type="SUPFAM" id="SSF51419">
    <property type="entry name" value="PLP-binding barrel"/>
    <property type="match status" value="1"/>
</dbReference>
<feature type="active site" description="Proton acceptor; specific for L-alanine" evidence="4">
    <location>
        <position position="268"/>
    </location>
</feature>
<proteinExistence type="inferred from homology"/>
<dbReference type="InterPro" id="IPR001608">
    <property type="entry name" value="Ala_racemase_N"/>
</dbReference>
<dbReference type="InterPro" id="IPR020622">
    <property type="entry name" value="Ala_racemase_pyridoxalP-BS"/>
</dbReference>
<dbReference type="InterPro" id="IPR029066">
    <property type="entry name" value="PLP-binding_barrel"/>
</dbReference>
<evidence type="ECO:0000259" key="5">
    <source>
        <dbReference type="SMART" id="SM01005"/>
    </source>
</evidence>
<comment type="cofactor">
    <cofactor evidence="1 4">
        <name>pyridoxal 5'-phosphate</name>
        <dbReference type="ChEBI" id="CHEBI:597326"/>
    </cofactor>
</comment>
<dbReference type="Gene3D" id="2.40.37.10">
    <property type="entry name" value="Lyase, Ornithine Decarboxylase, Chain A, domain 1"/>
    <property type="match status" value="1"/>
</dbReference>
<dbReference type="Gene3D" id="3.20.20.10">
    <property type="entry name" value="Alanine racemase"/>
    <property type="match status" value="1"/>
</dbReference>
<feature type="binding site" evidence="4">
    <location>
        <position position="137"/>
    </location>
    <ligand>
        <name>substrate</name>
    </ligand>
</feature>
<evidence type="ECO:0000313" key="6">
    <source>
        <dbReference type="EMBL" id="WZL71220.1"/>
    </source>
</evidence>
<gene>
    <name evidence="6" type="primary">alr</name>
    <name evidence="6" type="ORF">QBE51_06840</name>
</gene>
<dbReference type="SMART" id="SM01005">
    <property type="entry name" value="Ala_racemase_C"/>
    <property type="match status" value="1"/>
</dbReference>
<evidence type="ECO:0000256" key="3">
    <source>
        <dbReference type="ARBA" id="ARBA00023235"/>
    </source>
</evidence>
<feature type="binding site" evidence="4">
    <location>
        <position position="316"/>
    </location>
    <ligand>
        <name>substrate</name>
    </ligand>
</feature>
<evidence type="ECO:0000256" key="4">
    <source>
        <dbReference type="HAMAP-Rule" id="MF_01201"/>
    </source>
</evidence>
<dbReference type="EMBL" id="CP121687">
    <property type="protein sequence ID" value="WZL71220.1"/>
    <property type="molecule type" value="Genomic_DNA"/>
</dbReference>
<dbReference type="CDD" id="cd00430">
    <property type="entry name" value="PLPDE_III_AR"/>
    <property type="match status" value="1"/>
</dbReference>
<dbReference type="PROSITE" id="PS00395">
    <property type="entry name" value="ALANINE_RACEMASE"/>
    <property type="match status" value="1"/>
</dbReference>
<dbReference type="GO" id="GO:0008784">
    <property type="term" value="F:alanine racemase activity"/>
    <property type="evidence" value="ECO:0007669"/>
    <property type="project" value="UniProtKB-EC"/>
</dbReference>
<comment type="pathway">
    <text evidence="4">Amino-acid biosynthesis; D-alanine biosynthesis; D-alanine from L-alanine: step 1/1.</text>
</comment>
<dbReference type="InterPro" id="IPR009006">
    <property type="entry name" value="Ala_racemase/Decarboxylase_C"/>
</dbReference>
<reference evidence="6 7" key="1">
    <citation type="submission" date="2023-03" db="EMBL/GenBank/DDBJ databases">
        <title>Novel Species.</title>
        <authorList>
            <person name="Ma S."/>
        </authorList>
    </citation>
    <scope>NUCLEOTIDE SEQUENCE [LARGE SCALE GENOMIC DNA]</scope>
    <source>
        <strain evidence="6 7">LIND6LT2</strain>
    </source>
</reference>
<keyword evidence="3 4" id="KW-0413">Isomerase</keyword>
<dbReference type="PANTHER" id="PTHR30511">
    <property type="entry name" value="ALANINE RACEMASE"/>
    <property type="match status" value="1"/>
</dbReference>
<comment type="function">
    <text evidence="4">Catalyzes the interconversion of L-alanine and D-alanine. May also act on other amino acids.</text>
</comment>
<dbReference type="InterPro" id="IPR000821">
    <property type="entry name" value="Ala_racemase"/>
</dbReference>
<dbReference type="HAMAP" id="MF_01201">
    <property type="entry name" value="Ala_racemase"/>
    <property type="match status" value="1"/>
</dbReference>
<keyword evidence="7" id="KW-1185">Reference proteome</keyword>
<name>A0ABZ2Y8H1_9FIRM</name>
<evidence type="ECO:0000256" key="1">
    <source>
        <dbReference type="ARBA" id="ARBA00001933"/>
    </source>
</evidence>
<keyword evidence="2 4" id="KW-0663">Pyridoxal phosphate</keyword>
<dbReference type="Proteomes" id="UP001486565">
    <property type="component" value="Chromosome"/>
</dbReference>
<dbReference type="Pfam" id="PF01168">
    <property type="entry name" value="Ala_racemase_N"/>
    <property type="match status" value="1"/>
</dbReference>
<dbReference type="NCBIfam" id="TIGR00492">
    <property type="entry name" value="alr"/>
    <property type="match status" value="1"/>
</dbReference>
<dbReference type="EC" id="5.1.1.1" evidence="4"/>
<dbReference type="SUPFAM" id="SSF50621">
    <property type="entry name" value="Alanine racemase C-terminal domain-like"/>
    <property type="match status" value="1"/>
</dbReference>
<dbReference type="RefSeq" id="WP_341878183.1">
    <property type="nucleotide sequence ID" value="NZ_CP121687.1"/>
</dbReference>
<feature type="modified residue" description="N6-(pyridoxal phosphate)lysine" evidence="4">
    <location>
        <position position="39"/>
    </location>
</feature>
<dbReference type="PRINTS" id="PR00992">
    <property type="entry name" value="ALARACEMASE"/>
</dbReference>
<dbReference type="PANTHER" id="PTHR30511:SF0">
    <property type="entry name" value="ALANINE RACEMASE, CATABOLIC-RELATED"/>
    <property type="match status" value="1"/>
</dbReference>
<dbReference type="InterPro" id="IPR011079">
    <property type="entry name" value="Ala_racemase_C"/>
</dbReference>
<sequence length="407" mass="46046">MTQEYYRVIAEINLDAIAYNIQQIKNQISEDTKVMAVVKADAYGHGALEVSRVLIENGVQRLAVAILDEGKQLRKNNIDVPILILGYTSLEQAEEIVFYDFIQTVFSYDMAKALSDAAVRQNKTAAIHIKIDTGMGRIGLQPNQDSVCLIKEISRLPNLQIEGIFTHFSSADEKDPSFTELQFSRFTSFINQLEKEDIYIPIKHCSNSAGFISYKNMHMNLIRPGIILYGLYPSEEVKKEIVHLKPAMTLKSQVVFIKEVEENVPISYSRKFITRRKTKVATIPVGYADGYSRQLSSKGRVLIKGRYAPIIGNICMDQFMVDVTDIPDVGVGDEVVLMGTQGEKTIGAEEIANHIGTINYEVICMVGKRIPRVYKEHEEIIKKMNYVNELDENINVQNIFCRDENFA</sequence>
<feature type="active site" description="Proton acceptor; specific for D-alanine" evidence="4">
    <location>
        <position position="39"/>
    </location>
</feature>
<evidence type="ECO:0000256" key="2">
    <source>
        <dbReference type="ARBA" id="ARBA00022898"/>
    </source>
</evidence>
<comment type="similarity">
    <text evidence="4">Belongs to the alanine racemase family.</text>
</comment>